<dbReference type="InterPro" id="IPR037185">
    <property type="entry name" value="EmrE-like"/>
</dbReference>
<dbReference type="STRING" id="1121942.SAMN02745148_02414"/>
<dbReference type="PANTHER" id="PTHR22911:SF79">
    <property type="entry name" value="MOBA-LIKE NTP TRANSFERASE DOMAIN-CONTAINING PROTEIN"/>
    <property type="match status" value="1"/>
</dbReference>
<dbReference type="SUPFAM" id="SSF103481">
    <property type="entry name" value="Multidrug resistance efflux transporter EmrE"/>
    <property type="match status" value="2"/>
</dbReference>
<dbReference type="RefSeq" id="WP_072823166.1">
    <property type="nucleotide sequence ID" value="NZ_FQUJ01000010.1"/>
</dbReference>
<feature type="transmembrane region" description="Helical" evidence="1">
    <location>
        <begin position="124"/>
        <end position="142"/>
    </location>
</feature>
<feature type="transmembrane region" description="Helical" evidence="1">
    <location>
        <begin position="92"/>
        <end position="112"/>
    </location>
</feature>
<feature type="transmembrane region" description="Helical" evidence="1">
    <location>
        <begin position="66"/>
        <end position="86"/>
    </location>
</feature>
<reference evidence="3 4" key="1">
    <citation type="submission" date="2016-11" db="EMBL/GenBank/DDBJ databases">
        <authorList>
            <person name="Jaros S."/>
            <person name="Januszkiewicz K."/>
            <person name="Wedrychowicz H."/>
        </authorList>
    </citation>
    <scope>NUCLEOTIDE SEQUENCE [LARGE SCALE GENOMIC DNA]</scope>
    <source>
        <strain evidence="3 4">DSM 19980</strain>
    </source>
</reference>
<dbReference type="Proteomes" id="UP000184346">
    <property type="component" value="Unassembled WGS sequence"/>
</dbReference>
<feature type="transmembrane region" description="Helical" evidence="1">
    <location>
        <begin position="242"/>
        <end position="262"/>
    </location>
</feature>
<organism evidence="3 4">
    <name type="scientific">Modicisalibacter ilicicola DSM 19980</name>
    <dbReference type="NCBI Taxonomy" id="1121942"/>
    <lineage>
        <taxon>Bacteria</taxon>
        <taxon>Pseudomonadati</taxon>
        <taxon>Pseudomonadota</taxon>
        <taxon>Gammaproteobacteria</taxon>
        <taxon>Oceanospirillales</taxon>
        <taxon>Halomonadaceae</taxon>
        <taxon>Modicisalibacter</taxon>
    </lineage>
</organism>
<dbReference type="AlphaFoldDB" id="A0A1M5B034"/>
<protein>
    <submittedName>
        <fullName evidence="3">Threonine/homoserine efflux transporter RhtA</fullName>
    </submittedName>
</protein>
<keyword evidence="1" id="KW-0812">Transmembrane</keyword>
<dbReference type="Pfam" id="PF00892">
    <property type="entry name" value="EamA"/>
    <property type="match status" value="2"/>
</dbReference>
<sequence>MYWLGPCLVVLGAFLWGVSGGLGGLLIDRGWGPLITVFYRGATGFLFVLVWLMWQPRQNLKIDSHLILWSILGGLGVTGNLTFYLISISEVGVAVAATLMYLAPVYVYLAAFLTGVERSTIPKWLAIGVTMLGIVLLTDVLNSATSTITLLGVTAGLLSGLCYALFIFVFKHAAARGGRPQTILSISLLSFTLLLLPFLDYPRLVAASLSSDVVWFILTGLFGAGIAFPVYFIGLRTTSPPVASVIAMIEPITAALMGVVILGETLSLLQLAGMVLILIPVTLLSTRRI</sequence>
<feature type="domain" description="EamA" evidence="2">
    <location>
        <begin position="151"/>
        <end position="285"/>
    </location>
</feature>
<feature type="transmembrane region" description="Helical" evidence="1">
    <location>
        <begin position="213"/>
        <end position="235"/>
    </location>
</feature>
<dbReference type="OrthoDB" id="9814238at2"/>
<accession>A0A1M5B034</accession>
<feature type="transmembrane region" description="Helical" evidence="1">
    <location>
        <begin position="148"/>
        <end position="170"/>
    </location>
</feature>
<keyword evidence="1" id="KW-1133">Transmembrane helix</keyword>
<dbReference type="GO" id="GO:0016020">
    <property type="term" value="C:membrane"/>
    <property type="evidence" value="ECO:0007669"/>
    <property type="project" value="InterPro"/>
</dbReference>
<feature type="transmembrane region" description="Helical" evidence="1">
    <location>
        <begin position="268"/>
        <end position="286"/>
    </location>
</feature>
<dbReference type="InterPro" id="IPR000620">
    <property type="entry name" value="EamA_dom"/>
</dbReference>
<evidence type="ECO:0000256" key="1">
    <source>
        <dbReference type="SAM" id="Phobius"/>
    </source>
</evidence>
<dbReference type="PANTHER" id="PTHR22911">
    <property type="entry name" value="ACYL-MALONYL CONDENSING ENZYME-RELATED"/>
    <property type="match status" value="1"/>
</dbReference>
<feature type="transmembrane region" description="Helical" evidence="1">
    <location>
        <begin position="182"/>
        <end position="201"/>
    </location>
</feature>
<evidence type="ECO:0000313" key="4">
    <source>
        <dbReference type="Proteomes" id="UP000184346"/>
    </source>
</evidence>
<keyword evidence="4" id="KW-1185">Reference proteome</keyword>
<proteinExistence type="predicted"/>
<evidence type="ECO:0000313" key="3">
    <source>
        <dbReference type="EMBL" id="SHF35810.1"/>
    </source>
</evidence>
<feature type="transmembrane region" description="Helical" evidence="1">
    <location>
        <begin position="30"/>
        <end position="54"/>
    </location>
</feature>
<evidence type="ECO:0000259" key="2">
    <source>
        <dbReference type="Pfam" id="PF00892"/>
    </source>
</evidence>
<feature type="domain" description="EamA" evidence="2">
    <location>
        <begin position="4"/>
        <end position="138"/>
    </location>
</feature>
<dbReference type="EMBL" id="FQUJ01000010">
    <property type="protein sequence ID" value="SHF35810.1"/>
    <property type="molecule type" value="Genomic_DNA"/>
</dbReference>
<keyword evidence="1" id="KW-0472">Membrane</keyword>
<dbReference type="Gene3D" id="1.10.3730.20">
    <property type="match status" value="1"/>
</dbReference>
<gene>
    <name evidence="3" type="ORF">SAMN02745148_02414</name>
</gene>
<name>A0A1M5B034_9GAMM</name>